<sequence>MKNKLIANVGEIVTIKERLSSLLVAGIFSLGCIFAPSIISNYIISFTYPDVISFNRLETFILAIIPASAVYFLMFFHLSITGKNYLAKFKPILIYSLRLTAFLLVVAFIFNWHFTTVLDQHGYGTCWKRTLYSETVYIKDAEECKKRGSEVLRKPRSAY</sequence>
<keyword evidence="1" id="KW-1133">Transmembrane helix</keyword>
<dbReference type="EMBL" id="CP054160">
    <property type="protein sequence ID" value="QKJ57233.1"/>
    <property type="molecule type" value="Genomic_DNA"/>
</dbReference>
<keyword evidence="1" id="KW-0472">Membrane</keyword>
<feature type="transmembrane region" description="Helical" evidence="1">
    <location>
        <begin position="60"/>
        <end position="80"/>
    </location>
</feature>
<reference evidence="3" key="1">
    <citation type="submission" date="2020-03" db="EMBL/GenBank/DDBJ databases">
        <title>Genome sequences of seven Enterobacteriaceae strains isolated from Canadian wastewater treatment facilities.</title>
        <authorList>
            <person name="Huang H."/>
            <person name="Chmara J.T."/>
            <person name="Duceppe M.-O."/>
        </authorList>
    </citation>
    <scope>NUCLEOTIDE SEQUENCE [LARGE SCALE GENOMIC DNA]</scope>
    <source>
        <strain evidence="3">Biosolid 3</strain>
    </source>
</reference>
<name>A0AAE7JRS9_SERFO</name>
<organism evidence="2 3">
    <name type="scientific">Serratia fonticola</name>
    <dbReference type="NCBI Taxonomy" id="47917"/>
    <lineage>
        <taxon>Bacteria</taxon>
        <taxon>Pseudomonadati</taxon>
        <taxon>Pseudomonadota</taxon>
        <taxon>Gammaproteobacteria</taxon>
        <taxon>Enterobacterales</taxon>
        <taxon>Yersiniaceae</taxon>
        <taxon>Serratia</taxon>
    </lineage>
</organism>
<proteinExistence type="predicted"/>
<feature type="transmembrane region" description="Helical" evidence="1">
    <location>
        <begin position="21"/>
        <end position="48"/>
    </location>
</feature>
<keyword evidence="1" id="KW-0812">Transmembrane</keyword>
<accession>A0AAE7JRS9</accession>
<gene>
    <name evidence="2" type="ORF">G9399_01020</name>
</gene>
<dbReference type="AlphaFoldDB" id="A0AAE7JRS9"/>
<dbReference type="RefSeq" id="WP_173408528.1">
    <property type="nucleotide sequence ID" value="NZ_CP054160.3"/>
</dbReference>
<dbReference type="Proteomes" id="UP000503464">
    <property type="component" value="Chromosome"/>
</dbReference>
<evidence type="ECO:0000313" key="2">
    <source>
        <dbReference type="EMBL" id="QKJ57233.1"/>
    </source>
</evidence>
<dbReference type="PROSITE" id="PS51257">
    <property type="entry name" value="PROKAR_LIPOPROTEIN"/>
    <property type="match status" value="1"/>
</dbReference>
<feature type="transmembrane region" description="Helical" evidence="1">
    <location>
        <begin position="92"/>
        <end position="114"/>
    </location>
</feature>
<evidence type="ECO:0000313" key="3">
    <source>
        <dbReference type="Proteomes" id="UP000503464"/>
    </source>
</evidence>
<evidence type="ECO:0000256" key="1">
    <source>
        <dbReference type="SAM" id="Phobius"/>
    </source>
</evidence>
<protein>
    <submittedName>
        <fullName evidence="2">DUF1240 domain-containing protein</fullName>
    </submittedName>
</protein>